<feature type="active site" description="Proton donor" evidence="12">
    <location>
        <position position="116"/>
    </location>
</feature>
<feature type="binding site" evidence="12">
    <location>
        <begin position="22"/>
        <end position="23"/>
    </location>
    <ligand>
        <name>phosphoenolpyruvate</name>
        <dbReference type="ChEBI" id="CHEBI:58702"/>
    </ligand>
</feature>
<keyword evidence="15" id="KW-1185">Reference proteome</keyword>
<evidence type="ECO:0000256" key="1">
    <source>
        <dbReference type="ARBA" id="ARBA00004496"/>
    </source>
</evidence>
<dbReference type="GO" id="GO:0019277">
    <property type="term" value="P:UDP-N-acetylgalactosamine biosynthetic process"/>
    <property type="evidence" value="ECO:0007669"/>
    <property type="project" value="InterPro"/>
</dbReference>
<evidence type="ECO:0000256" key="3">
    <source>
        <dbReference type="ARBA" id="ARBA00022490"/>
    </source>
</evidence>
<name>A0A1X4XXP2_9BACT</name>
<feature type="modified residue" description="2-(S-cysteinyl)pyruvic acid O-phosphothioketal" evidence="12">
    <location>
        <position position="116"/>
    </location>
</feature>
<dbReference type="Pfam" id="PF00275">
    <property type="entry name" value="EPSP_synthase"/>
    <property type="match status" value="1"/>
</dbReference>
<dbReference type="HAMAP" id="MF_00111">
    <property type="entry name" value="MurA"/>
    <property type="match status" value="1"/>
</dbReference>
<dbReference type="Proteomes" id="UP000194141">
    <property type="component" value="Unassembled WGS sequence"/>
</dbReference>
<dbReference type="PANTHER" id="PTHR43783:SF1">
    <property type="entry name" value="UDP-N-ACETYLGLUCOSAMINE 1-CARBOXYVINYLTRANSFERASE"/>
    <property type="match status" value="1"/>
</dbReference>
<dbReference type="GO" id="GO:0009252">
    <property type="term" value="P:peptidoglycan biosynthetic process"/>
    <property type="evidence" value="ECO:0007669"/>
    <property type="project" value="UniProtKB-UniRule"/>
</dbReference>
<dbReference type="CDD" id="cd01555">
    <property type="entry name" value="UdpNAET"/>
    <property type="match status" value="1"/>
</dbReference>
<evidence type="ECO:0000256" key="8">
    <source>
        <dbReference type="ARBA" id="ARBA00023306"/>
    </source>
</evidence>
<feature type="domain" description="Enolpyruvate transferase" evidence="13">
    <location>
        <begin position="7"/>
        <end position="404"/>
    </location>
</feature>
<evidence type="ECO:0000256" key="12">
    <source>
        <dbReference type="HAMAP-Rule" id="MF_00111"/>
    </source>
</evidence>
<dbReference type="NCBIfam" id="TIGR01072">
    <property type="entry name" value="murA"/>
    <property type="match status" value="1"/>
</dbReference>
<dbReference type="NCBIfam" id="NF006873">
    <property type="entry name" value="PRK09369.1"/>
    <property type="match status" value="1"/>
</dbReference>
<dbReference type="EC" id="2.5.1.7" evidence="12"/>
<evidence type="ECO:0000256" key="10">
    <source>
        <dbReference type="ARBA" id="ARBA00038367"/>
    </source>
</evidence>
<evidence type="ECO:0000256" key="6">
    <source>
        <dbReference type="ARBA" id="ARBA00022960"/>
    </source>
</evidence>
<keyword evidence="12" id="KW-0670">Pyruvate</keyword>
<dbReference type="InterPro" id="IPR005750">
    <property type="entry name" value="UDP_GlcNAc_COvinyl_MurA"/>
</dbReference>
<dbReference type="InterPro" id="IPR050068">
    <property type="entry name" value="MurA_subfamily"/>
</dbReference>
<comment type="similarity">
    <text evidence="10 12">Belongs to the EPSP synthase family. MurA subfamily.</text>
</comment>
<keyword evidence="7 12" id="KW-0573">Peptidoglycan synthesis</keyword>
<evidence type="ECO:0000256" key="9">
    <source>
        <dbReference type="ARBA" id="ARBA00023316"/>
    </source>
</evidence>
<dbReference type="InterPro" id="IPR001986">
    <property type="entry name" value="Enolpyruvate_Tfrase_dom"/>
</dbReference>
<keyword evidence="3 12" id="KW-0963">Cytoplasm</keyword>
<dbReference type="FunFam" id="3.65.10.10:FF:000001">
    <property type="entry name" value="UDP-N-acetylglucosamine 1-carboxyvinyltransferase"/>
    <property type="match status" value="1"/>
</dbReference>
<proteinExistence type="inferred from homology"/>
<dbReference type="OrthoDB" id="9803760at2"/>
<dbReference type="InterPro" id="IPR036968">
    <property type="entry name" value="Enolpyruvate_Tfrase_sf"/>
</dbReference>
<evidence type="ECO:0000256" key="5">
    <source>
        <dbReference type="ARBA" id="ARBA00022679"/>
    </source>
</evidence>
<evidence type="ECO:0000313" key="14">
    <source>
        <dbReference type="EMBL" id="OSS42293.1"/>
    </source>
</evidence>
<sequence>MDKFVIEGSKTLHGSVDISGSKNAALPIIAATILCDSPCTIRNVPNLADIITMLKLLENMGCQYNFSNNTLEIDCLKLKSTKAEYDLVRKMRASILVLGPLIAKYFQATVSLPGGCAIGVRPVNLHIDALKIMGTKINIEKGYIHASAKELKGAEIYFDVPTVTGTENIIMAATLSHGKTTIYNAAKEPEVVDLANFLNKCGAKVSGAGSSTIEITGVETLKGSDYEVMPDRIEAGTFMCIAHATRSSLTINNAPTYCMHSIIDKIKEAGADVQISDSSIKISHSKFLPVNIKTFAYPGFPTDMQAQFTAMLTLAQGTSIIEETIFENRFQHVAELNRMGANIIISGNKAIINGVKKLYGAPVMATDLRASASLVIAGLAAENTTEVLRIYHLDRGYEHLDKKLQALGARIKRVPQ</sequence>
<comment type="subcellular location">
    <subcellularLocation>
        <location evidence="1 12">Cytoplasm</location>
    </subcellularLocation>
</comment>
<dbReference type="InterPro" id="IPR013792">
    <property type="entry name" value="RNA3'P_cycl/enolpyr_Trfase_a/b"/>
</dbReference>
<keyword evidence="8 12" id="KW-0131">Cell cycle</keyword>
<keyword evidence="4 12" id="KW-0132">Cell division</keyword>
<dbReference type="GO" id="GO:0005737">
    <property type="term" value="C:cytoplasm"/>
    <property type="evidence" value="ECO:0007669"/>
    <property type="project" value="UniProtKB-SubCell"/>
</dbReference>
<comment type="catalytic activity">
    <reaction evidence="11 12">
        <text>phosphoenolpyruvate + UDP-N-acetyl-alpha-D-glucosamine = UDP-N-acetyl-3-O-(1-carboxyvinyl)-alpha-D-glucosamine + phosphate</text>
        <dbReference type="Rhea" id="RHEA:18681"/>
        <dbReference type="ChEBI" id="CHEBI:43474"/>
        <dbReference type="ChEBI" id="CHEBI:57705"/>
        <dbReference type="ChEBI" id="CHEBI:58702"/>
        <dbReference type="ChEBI" id="CHEBI:68483"/>
        <dbReference type="EC" id="2.5.1.7"/>
    </reaction>
</comment>
<organism evidence="14 15">
    <name type="scientific">Desulfurella amilsii</name>
    <dbReference type="NCBI Taxonomy" id="1562698"/>
    <lineage>
        <taxon>Bacteria</taxon>
        <taxon>Pseudomonadati</taxon>
        <taxon>Campylobacterota</taxon>
        <taxon>Desulfurellia</taxon>
        <taxon>Desulfurellales</taxon>
        <taxon>Desulfurellaceae</taxon>
        <taxon>Desulfurella</taxon>
    </lineage>
</organism>
<dbReference type="GO" id="GO:0008760">
    <property type="term" value="F:UDP-N-acetylglucosamine 1-carboxyvinyltransferase activity"/>
    <property type="evidence" value="ECO:0007669"/>
    <property type="project" value="UniProtKB-UniRule"/>
</dbReference>
<evidence type="ECO:0000256" key="11">
    <source>
        <dbReference type="ARBA" id="ARBA00047527"/>
    </source>
</evidence>
<dbReference type="AlphaFoldDB" id="A0A1X4XXP2"/>
<reference evidence="14 15" key="1">
    <citation type="journal article" date="2017" name="Front. Microbiol.">
        <title>Genome Sequence of Desulfurella amilsii Strain TR1 and Comparative Genomics of Desulfurellaceae Family.</title>
        <authorList>
            <person name="Florentino A.P."/>
            <person name="Stams A.J."/>
            <person name="Sanchez-Andrea I."/>
        </authorList>
    </citation>
    <scope>NUCLEOTIDE SEQUENCE [LARGE SCALE GENOMIC DNA]</scope>
    <source>
        <strain evidence="14 15">TR1</strain>
    </source>
</reference>
<dbReference type="STRING" id="1562698.DESAMIL20_1846"/>
<dbReference type="RefSeq" id="WP_086034548.1">
    <property type="nucleotide sequence ID" value="NZ_MDSU01000018.1"/>
</dbReference>
<dbReference type="GO" id="GO:0008360">
    <property type="term" value="P:regulation of cell shape"/>
    <property type="evidence" value="ECO:0007669"/>
    <property type="project" value="UniProtKB-KW"/>
</dbReference>
<feature type="binding site" evidence="12">
    <location>
        <position position="92"/>
    </location>
    <ligand>
        <name>UDP-N-acetyl-alpha-D-glucosamine</name>
        <dbReference type="ChEBI" id="CHEBI:57705"/>
    </ligand>
</feature>
<dbReference type="GO" id="GO:0071555">
    <property type="term" value="P:cell wall organization"/>
    <property type="evidence" value="ECO:0007669"/>
    <property type="project" value="UniProtKB-KW"/>
</dbReference>
<protein>
    <recommendedName>
        <fullName evidence="12">UDP-N-acetylglucosamine 1-carboxyvinyltransferase</fullName>
        <ecNumber evidence="12">2.5.1.7</ecNumber>
    </recommendedName>
    <alternativeName>
        <fullName evidence="12">Enoylpyruvate transferase</fullName>
    </alternativeName>
    <alternativeName>
        <fullName evidence="12">UDP-N-acetylglucosamine enolpyruvyl transferase</fullName>
        <shortName evidence="12">EPT</shortName>
    </alternativeName>
</protein>
<dbReference type="GO" id="GO:0051301">
    <property type="term" value="P:cell division"/>
    <property type="evidence" value="ECO:0007669"/>
    <property type="project" value="UniProtKB-KW"/>
</dbReference>
<feature type="binding site" evidence="12">
    <location>
        <position position="303"/>
    </location>
    <ligand>
        <name>UDP-N-acetyl-alpha-D-glucosamine</name>
        <dbReference type="ChEBI" id="CHEBI:57705"/>
    </ligand>
</feature>
<keyword evidence="9 12" id="KW-0961">Cell wall biogenesis/degradation</keyword>
<evidence type="ECO:0000256" key="4">
    <source>
        <dbReference type="ARBA" id="ARBA00022618"/>
    </source>
</evidence>
<comment type="function">
    <text evidence="12">Cell wall formation. Adds enolpyruvyl to UDP-N-acetylglucosamine.</text>
</comment>
<keyword evidence="5 12" id="KW-0808">Transferase</keyword>
<comment type="caution">
    <text evidence="12">Lacks conserved residue(s) required for the propagation of feature annotation.</text>
</comment>
<dbReference type="UniPathway" id="UPA00219"/>
<feature type="binding site" evidence="12">
    <location>
        <position position="325"/>
    </location>
    <ligand>
        <name>UDP-N-acetyl-alpha-D-glucosamine</name>
        <dbReference type="ChEBI" id="CHEBI:57705"/>
    </ligand>
</feature>
<accession>A0A1X4XXP2</accession>
<dbReference type="Gene3D" id="3.65.10.10">
    <property type="entry name" value="Enolpyruvate transferase domain"/>
    <property type="match status" value="2"/>
</dbReference>
<keyword evidence="6 12" id="KW-0133">Cell shape</keyword>
<evidence type="ECO:0000256" key="7">
    <source>
        <dbReference type="ARBA" id="ARBA00022984"/>
    </source>
</evidence>
<comment type="caution">
    <text evidence="14">The sequence shown here is derived from an EMBL/GenBank/DDBJ whole genome shotgun (WGS) entry which is preliminary data.</text>
</comment>
<dbReference type="SUPFAM" id="SSF55205">
    <property type="entry name" value="EPT/RTPC-like"/>
    <property type="match status" value="1"/>
</dbReference>
<evidence type="ECO:0000313" key="15">
    <source>
        <dbReference type="Proteomes" id="UP000194141"/>
    </source>
</evidence>
<evidence type="ECO:0000256" key="2">
    <source>
        <dbReference type="ARBA" id="ARBA00004752"/>
    </source>
</evidence>
<dbReference type="PANTHER" id="PTHR43783">
    <property type="entry name" value="UDP-N-ACETYLGLUCOSAMINE 1-CARBOXYVINYLTRANSFERASE"/>
    <property type="match status" value="1"/>
</dbReference>
<dbReference type="EMBL" id="MDSU01000018">
    <property type="protein sequence ID" value="OSS42293.1"/>
    <property type="molecule type" value="Genomic_DNA"/>
</dbReference>
<evidence type="ECO:0000259" key="13">
    <source>
        <dbReference type="Pfam" id="PF00275"/>
    </source>
</evidence>
<comment type="pathway">
    <text evidence="2 12">Cell wall biogenesis; peptidoglycan biosynthesis.</text>
</comment>
<gene>
    <name evidence="12" type="primary">murA</name>
    <name evidence="14" type="ORF">DESAMIL20_1846</name>
</gene>